<dbReference type="Pfam" id="PF03061">
    <property type="entry name" value="4HBT"/>
    <property type="match status" value="1"/>
</dbReference>
<dbReference type="EMBL" id="CP115174">
    <property type="protein sequence ID" value="WBO22230.1"/>
    <property type="molecule type" value="Genomic_DNA"/>
</dbReference>
<sequence length="135" mass="14354">MVAPHVLPPYGRFLGITAEATDDGPLFVMPFTDAVVGRPHFVHGGALAGLLEIAAVGTVMAALADVPGASVKPINVTVDFMRGGRERDTYAAAIVSRLGNRIANVEAFAWQEDRSKPIASARMNLMVRRPAKEEG</sequence>
<dbReference type="NCBIfam" id="TIGR00369">
    <property type="entry name" value="unchar_dom_1"/>
    <property type="match status" value="1"/>
</dbReference>
<protein>
    <submittedName>
        <fullName evidence="3">PaaI family thioesterase</fullName>
    </submittedName>
</protein>
<evidence type="ECO:0000313" key="4">
    <source>
        <dbReference type="Proteomes" id="UP001210865"/>
    </source>
</evidence>
<dbReference type="InterPro" id="IPR029069">
    <property type="entry name" value="HotDog_dom_sf"/>
</dbReference>
<dbReference type="CDD" id="cd03443">
    <property type="entry name" value="PaaI_thioesterase"/>
    <property type="match status" value="1"/>
</dbReference>
<organism evidence="3 4">
    <name type="scientific">Sphingomonas abietis</name>
    <dbReference type="NCBI Taxonomy" id="3012344"/>
    <lineage>
        <taxon>Bacteria</taxon>
        <taxon>Pseudomonadati</taxon>
        <taxon>Pseudomonadota</taxon>
        <taxon>Alphaproteobacteria</taxon>
        <taxon>Sphingomonadales</taxon>
        <taxon>Sphingomonadaceae</taxon>
        <taxon>Sphingomonas</taxon>
    </lineage>
</organism>
<dbReference type="RefSeq" id="WP_270076878.1">
    <property type="nucleotide sequence ID" value="NZ_CP115174.1"/>
</dbReference>
<dbReference type="InterPro" id="IPR003736">
    <property type="entry name" value="PAAI_dom"/>
</dbReference>
<proteinExistence type="predicted"/>
<dbReference type="InterPro" id="IPR006683">
    <property type="entry name" value="Thioestr_dom"/>
</dbReference>
<evidence type="ECO:0000256" key="1">
    <source>
        <dbReference type="ARBA" id="ARBA00022801"/>
    </source>
</evidence>
<gene>
    <name evidence="3" type="ORF">PBT88_19110</name>
</gene>
<evidence type="ECO:0000259" key="2">
    <source>
        <dbReference type="Pfam" id="PF03061"/>
    </source>
</evidence>
<dbReference type="Proteomes" id="UP001210865">
    <property type="component" value="Chromosome"/>
</dbReference>
<dbReference type="SUPFAM" id="SSF54637">
    <property type="entry name" value="Thioesterase/thiol ester dehydrase-isomerase"/>
    <property type="match status" value="1"/>
</dbReference>
<feature type="domain" description="Thioesterase" evidence="2">
    <location>
        <begin position="41"/>
        <end position="116"/>
    </location>
</feature>
<keyword evidence="4" id="KW-1185">Reference proteome</keyword>
<reference evidence="3 4" key="1">
    <citation type="submission" date="2022-12" db="EMBL/GenBank/DDBJ databases">
        <title>Sphingomonas abieness sp. nov., an endophytic bacterium isolated from Abies koreana.</title>
        <authorList>
            <person name="Jiang L."/>
            <person name="Lee J."/>
        </authorList>
    </citation>
    <scope>NUCLEOTIDE SEQUENCE [LARGE SCALE GENOMIC DNA]</scope>
    <source>
        <strain evidence="4">PAMB 00755</strain>
    </source>
</reference>
<accession>A0ABY7NN27</accession>
<keyword evidence="1" id="KW-0378">Hydrolase</keyword>
<dbReference type="Gene3D" id="3.10.129.10">
    <property type="entry name" value="Hotdog Thioesterase"/>
    <property type="match status" value="1"/>
</dbReference>
<name>A0ABY7NN27_9SPHN</name>
<evidence type="ECO:0000313" key="3">
    <source>
        <dbReference type="EMBL" id="WBO22230.1"/>
    </source>
</evidence>